<evidence type="ECO:0000313" key="1">
    <source>
        <dbReference type="EMBL" id="MPN37754.1"/>
    </source>
</evidence>
<comment type="caution">
    <text evidence="1">The sequence shown here is derived from an EMBL/GenBank/DDBJ whole genome shotgun (WGS) entry which is preliminary data.</text>
</comment>
<dbReference type="EMBL" id="VSSQ01092599">
    <property type="protein sequence ID" value="MPN37754.1"/>
    <property type="molecule type" value="Genomic_DNA"/>
</dbReference>
<dbReference type="AlphaFoldDB" id="A0A645HNR7"/>
<accession>A0A645HNR7</accession>
<sequence>MQELEKVSEMSEAEQEKWAQQYAAQMMNEAKKNPEAAIKKGDKTKRLFELAEEQKALGERITERMNRVALLFENVNQQDSIETRKLEVQLRPLEAQLVSGICTPAEAARSKAAEKQIYALKIKHCEKMSPLQADAISQYLTTLKSLLPDYRKLTNIQNEVVKLQQIGEIVPADLSCYAAVDGYADDLLSAYKYWIGKF</sequence>
<reference evidence="1" key="1">
    <citation type="submission" date="2019-08" db="EMBL/GenBank/DDBJ databases">
        <authorList>
            <person name="Kucharzyk K."/>
            <person name="Murdoch R.W."/>
            <person name="Higgins S."/>
            <person name="Loffler F."/>
        </authorList>
    </citation>
    <scope>NUCLEOTIDE SEQUENCE</scope>
</reference>
<name>A0A645HNR7_9ZZZZ</name>
<organism evidence="1">
    <name type="scientific">bioreactor metagenome</name>
    <dbReference type="NCBI Taxonomy" id="1076179"/>
    <lineage>
        <taxon>unclassified sequences</taxon>
        <taxon>metagenomes</taxon>
        <taxon>ecological metagenomes</taxon>
    </lineage>
</organism>
<protein>
    <submittedName>
        <fullName evidence="1">Uncharacterized protein</fullName>
    </submittedName>
</protein>
<gene>
    <name evidence="1" type="ORF">SDC9_185275</name>
</gene>
<proteinExistence type="predicted"/>